<sequence length="59" mass="6710">MNAFMREFIKAAREAPRLFFLPLTGAIEAVRREVGDSRCGRDPEEPANARSHRGIHDSR</sequence>
<comment type="caution">
    <text evidence="2">The sequence shown here is derived from an EMBL/GenBank/DDBJ whole genome shotgun (WGS) entry which is preliminary data.</text>
</comment>
<dbReference type="EMBL" id="QLTK01000001">
    <property type="protein sequence ID" value="RAS39367.1"/>
    <property type="molecule type" value="Genomic_DNA"/>
</dbReference>
<dbReference type="AlphaFoldDB" id="A0A329CZ64"/>
<reference evidence="2 3" key="1">
    <citation type="submission" date="2018-06" db="EMBL/GenBank/DDBJ databases">
        <title>Genomic Encyclopedia of Type Strains, Phase III (KMG-III): the genomes of soil and plant-associated and newly described type strains.</title>
        <authorList>
            <person name="Whitman W."/>
        </authorList>
    </citation>
    <scope>NUCLEOTIDE SEQUENCE [LARGE SCALE GENOMIC DNA]</scope>
    <source>
        <strain evidence="2 3">LMG 23644</strain>
    </source>
</reference>
<proteinExistence type="predicted"/>
<dbReference type="RefSeq" id="WP_111929309.1">
    <property type="nucleotide sequence ID" value="NZ_CADFFP010000003.1"/>
</dbReference>
<feature type="compositionally biased region" description="Basic and acidic residues" evidence="1">
    <location>
        <begin position="35"/>
        <end position="44"/>
    </location>
</feature>
<organism evidence="2 3">
    <name type="scientific">Paraburkholderia bryophila</name>
    <dbReference type="NCBI Taxonomy" id="420952"/>
    <lineage>
        <taxon>Bacteria</taxon>
        <taxon>Pseudomonadati</taxon>
        <taxon>Pseudomonadota</taxon>
        <taxon>Betaproteobacteria</taxon>
        <taxon>Burkholderiales</taxon>
        <taxon>Burkholderiaceae</taxon>
        <taxon>Paraburkholderia</taxon>
    </lineage>
</organism>
<dbReference type="OrthoDB" id="9106114at2"/>
<protein>
    <submittedName>
        <fullName evidence="2">Uncharacterized protein</fullName>
    </submittedName>
</protein>
<feature type="region of interest" description="Disordered" evidence="1">
    <location>
        <begin position="35"/>
        <end position="59"/>
    </location>
</feature>
<dbReference type="Proteomes" id="UP000248918">
    <property type="component" value="Unassembled WGS sequence"/>
</dbReference>
<evidence type="ECO:0000313" key="2">
    <source>
        <dbReference type="EMBL" id="RAS39367.1"/>
    </source>
</evidence>
<gene>
    <name evidence="2" type="ORF">BX591_101706</name>
</gene>
<accession>A0A329CZ64</accession>
<evidence type="ECO:0000256" key="1">
    <source>
        <dbReference type="SAM" id="MobiDB-lite"/>
    </source>
</evidence>
<evidence type="ECO:0000313" key="3">
    <source>
        <dbReference type="Proteomes" id="UP000248918"/>
    </source>
</evidence>
<name>A0A329CZ64_9BURK</name>